<dbReference type="PANTHER" id="PTHR42904">
    <property type="entry name" value="NUDIX HYDROLASE, NUDC SUBFAMILY"/>
    <property type="match status" value="1"/>
</dbReference>
<evidence type="ECO:0000256" key="4">
    <source>
        <dbReference type="ARBA" id="ARBA00022842"/>
    </source>
</evidence>
<comment type="caution">
    <text evidence="6">The sequence shown here is derived from an EMBL/GenBank/DDBJ whole genome shotgun (WGS) entry which is preliminary data.</text>
</comment>
<comment type="cofactor">
    <cofactor evidence="1">
        <name>Mg(2+)</name>
        <dbReference type="ChEBI" id="CHEBI:18420"/>
    </cofactor>
</comment>
<dbReference type="GO" id="GO:0019677">
    <property type="term" value="P:NAD+ catabolic process"/>
    <property type="evidence" value="ECO:0007669"/>
    <property type="project" value="TreeGrafter"/>
</dbReference>
<dbReference type="Proteomes" id="UP000284219">
    <property type="component" value="Unassembled WGS sequence"/>
</dbReference>
<dbReference type="InterPro" id="IPR050241">
    <property type="entry name" value="NAD-cap_RNA_hydrolase_NudC"/>
</dbReference>
<dbReference type="GO" id="GO:0046872">
    <property type="term" value="F:metal ion binding"/>
    <property type="evidence" value="ECO:0007669"/>
    <property type="project" value="UniProtKB-KW"/>
</dbReference>
<evidence type="ECO:0000256" key="1">
    <source>
        <dbReference type="ARBA" id="ARBA00001946"/>
    </source>
</evidence>
<accession>A0A419SKF4</accession>
<keyword evidence="2" id="KW-0479">Metal-binding</keyword>
<feature type="domain" description="Nudix hydrolase" evidence="5">
    <location>
        <begin position="40"/>
        <end position="164"/>
    </location>
</feature>
<name>A0A419SKF4_9BACL</name>
<dbReference type="Gene3D" id="3.90.79.10">
    <property type="entry name" value="Nucleoside Triphosphate Pyrophosphohydrolase"/>
    <property type="match status" value="1"/>
</dbReference>
<dbReference type="Pfam" id="PF00293">
    <property type="entry name" value="NUDIX"/>
    <property type="match status" value="1"/>
</dbReference>
<dbReference type="CDD" id="cd04678">
    <property type="entry name" value="NUDIX_MTH2_Nudt15"/>
    <property type="match status" value="1"/>
</dbReference>
<dbReference type="PROSITE" id="PS51462">
    <property type="entry name" value="NUDIX"/>
    <property type="match status" value="1"/>
</dbReference>
<dbReference type="InterPro" id="IPR015797">
    <property type="entry name" value="NUDIX_hydrolase-like_dom_sf"/>
</dbReference>
<organism evidence="6 7">
    <name type="scientific">Ammoniphilus oxalaticus</name>
    <dbReference type="NCBI Taxonomy" id="66863"/>
    <lineage>
        <taxon>Bacteria</taxon>
        <taxon>Bacillati</taxon>
        <taxon>Bacillota</taxon>
        <taxon>Bacilli</taxon>
        <taxon>Bacillales</taxon>
        <taxon>Paenibacillaceae</taxon>
        <taxon>Aneurinibacillus group</taxon>
        <taxon>Ammoniphilus</taxon>
    </lineage>
</organism>
<keyword evidence="3" id="KW-0378">Hydrolase</keyword>
<dbReference type="AlphaFoldDB" id="A0A419SKF4"/>
<dbReference type="PROSITE" id="PS00893">
    <property type="entry name" value="NUDIX_BOX"/>
    <property type="match status" value="1"/>
</dbReference>
<protein>
    <submittedName>
        <fullName evidence="6">ADP-ribose pyrophosphatase</fullName>
    </submittedName>
</protein>
<dbReference type="GO" id="GO:0006742">
    <property type="term" value="P:NADP+ catabolic process"/>
    <property type="evidence" value="ECO:0007669"/>
    <property type="project" value="TreeGrafter"/>
</dbReference>
<dbReference type="GO" id="GO:0035529">
    <property type="term" value="F:NADH pyrophosphatase activity"/>
    <property type="evidence" value="ECO:0007669"/>
    <property type="project" value="TreeGrafter"/>
</dbReference>
<dbReference type="SUPFAM" id="SSF55811">
    <property type="entry name" value="Nudix"/>
    <property type="match status" value="1"/>
</dbReference>
<dbReference type="InterPro" id="IPR000086">
    <property type="entry name" value="NUDIX_hydrolase_dom"/>
</dbReference>
<evidence type="ECO:0000256" key="2">
    <source>
        <dbReference type="ARBA" id="ARBA00022723"/>
    </source>
</evidence>
<dbReference type="PANTHER" id="PTHR42904:SF1">
    <property type="entry name" value="NUCLEOSIDE DIPHOSPHATE-LINKED MOIETY X MOTIF 17"/>
    <property type="match status" value="1"/>
</dbReference>
<evidence type="ECO:0000259" key="5">
    <source>
        <dbReference type="PROSITE" id="PS51462"/>
    </source>
</evidence>
<sequence>MKIPLRYDFCPKCGGKLYAETIEQQDQPRCSQCQFIFYQNPVVGVAGILLKDGKVLLGKRNNSYQGLWCLPCGYVEWKEDVEEACKREFEEETGLRVELERVYAVHSNFHNPQQHTVGIWYLMKEMGGQLAADDDLEQVDFFSYQQLPELAFPTDRKVLDQLAADGLLK</sequence>
<evidence type="ECO:0000313" key="7">
    <source>
        <dbReference type="Proteomes" id="UP000284219"/>
    </source>
</evidence>
<evidence type="ECO:0000313" key="6">
    <source>
        <dbReference type="EMBL" id="RKD24503.1"/>
    </source>
</evidence>
<proteinExistence type="predicted"/>
<dbReference type="InterPro" id="IPR020084">
    <property type="entry name" value="NUDIX_hydrolase_CS"/>
</dbReference>
<reference evidence="6 7" key="1">
    <citation type="submission" date="2016-08" db="EMBL/GenBank/DDBJ databases">
        <title>Novel Firmicute Genomes.</title>
        <authorList>
            <person name="Poppleton D.I."/>
            <person name="Gribaldo S."/>
        </authorList>
    </citation>
    <scope>NUCLEOTIDE SEQUENCE [LARGE SCALE GENOMIC DNA]</scope>
    <source>
        <strain evidence="6 7">RAOx-1</strain>
    </source>
</reference>
<gene>
    <name evidence="6" type="ORF">BEP19_08955</name>
</gene>
<keyword evidence="7" id="KW-1185">Reference proteome</keyword>
<dbReference type="GO" id="GO:0005829">
    <property type="term" value="C:cytosol"/>
    <property type="evidence" value="ECO:0007669"/>
    <property type="project" value="TreeGrafter"/>
</dbReference>
<dbReference type="RefSeq" id="WP_211329335.1">
    <property type="nucleotide sequence ID" value="NZ_MCHY01000008.1"/>
</dbReference>
<dbReference type="EMBL" id="MCHY01000008">
    <property type="protein sequence ID" value="RKD24503.1"/>
    <property type="molecule type" value="Genomic_DNA"/>
</dbReference>
<keyword evidence="4" id="KW-0460">Magnesium</keyword>
<evidence type="ECO:0000256" key="3">
    <source>
        <dbReference type="ARBA" id="ARBA00022801"/>
    </source>
</evidence>